<dbReference type="EMBL" id="ML975151">
    <property type="protein sequence ID" value="KAF1815558.1"/>
    <property type="molecule type" value="Genomic_DNA"/>
</dbReference>
<feature type="disulfide bond" evidence="9">
    <location>
        <begin position="8"/>
        <end position="15"/>
    </location>
</feature>
<evidence type="ECO:0000313" key="11">
    <source>
        <dbReference type="EMBL" id="KAF1815558.1"/>
    </source>
</evidence>
<feature type="binding site" description="axial binding residue" evidence="9">
    <location>
        <position position="12"/>
    </location>
    <ligand>
        <name>heme</name>
        <dbReference type="ChEBI" id="CHEBI:30413"/>
    </ligand>
    <ligandPart>
        <name>Fe</name>
        <dbReference type="ChEBI" id="CHEBI:18248"/>
    </ligandPart>
</feature>
<dbReference type="GeneID" id="54416364"/>
<dbReference type="Proteomes" id="UP000504638">
    <property type="component" value="Unplaced"/>
</dbReference>
<keyword evidence="7 9" id="KW-1015">Disulfide bond</keyword>
<reference evidence="13" key="3">
    <citation type="submission" date="2025-04" db="UniProtKB">
        <authorList>
            <consortium name="RefSeq"/>
        </authorList>
    </citation>
    <scope>IDENTIFICATION</scope>
    <source>
        <strain evidence="13">CBS 781.70</strain>
    </source>
</reference>
<gene>
    <name evidence="11 13" type="ORF">P152DRAFT_384125</name>
</gene>
<evidence type="ECO:0000259" key="10">
    <source>
        <dbReference type="PROSITE" id="PS52012"/>
    </source>
</evidence>
<dbReference type="OrthoDB" id="3065412at2759"/>
<comment type="similarity">
    <text evidence="3">Belongs to the RBT5 family.</text>
</comment>
<accession>A0A6G1GBU0</accession>
<keyword evidence="5" id="KW-0325">Glycoprotein</keyword>
<evidence type="ECO:0000256" key="1">
    <source>
        <dbReference type="ARBA" id="ARBA00004589"/>
    </source>
</evidence>
<keyword evidence="4" id="KW-0964">Secreted</keyword>
<evidence type="ECO:0000256" key="5">
    <source>
        <dbReference type="ARBA" id="ARBA00022622"/>
    </source>
</evidence>
<evidence type="ECO:0000313" key="12">
    <source>
        <dbReference type="Proteomes" id="UP000504638"/>
    </source>
</evidence>
<evidence type="ECO:0000256" key="9">
    <source>
        <dbReference type="PROSITE-ProRule" id="PRU01356"/>
    </source>
</evidence>
<keyword evidence="9" id="KW-0408">Iron</keyword>
<comment type="caution">
    <text evidence="9">Lacks conserved residue(s) required for the propagation of feature annotation.</text>
</comment>
<evidence type="ECO:0000256" key="4">
    <source>
        <dbReference type="ARBA" id="ARBA00022525"/>
    </source>
</evidence>
<keyword evidence="5" id="KW-0336">GPI-anchor</keyword>
<sequence length="77" mass="7803">VGASFGGCGPIDIKCICSNEALISDLSCCVANRCSPEDQQATIDFAVNLCRTYQISVPTSASCPAGSEPTSGPESSA</sequence>
<dbReference type="GO" id="GO:0005576">
    <property type="term" value="C:extracellular region"/>
    <property type="evidence" value="ECO:0007669"/>
    <property type="project" value="UniProtKB-SubCell"/>
</dbReference>
<evidence type="ECO:0000256" key="3">
    <source>
        <dbReference type="ARBA" id="ARBA00010031"/>
    </source>
</evidence>
<dbReference type="Pfam" id="PF05730">
    <property type="entry name" value="CFEM"/>
    <property type="match status" value="1"/>
</dbReference>
<keyword evidence="8" id="KW-0449">Lipoprotein</keyword>
<feature type="domain" description="CFEM" evidence="10">
    <location>
        <begin position="1"/>
        <end position="77"/>
    </location>
</feature>
<feature type="disulfide bond" evidence="9">
    <location>
        <begin position="17"/>
        <end position="50"/>
    </location>
</feature>
<keyword evidence="9" id="KW-0349">Heme</keyword>
<proteinExistence type="inferred from homology"/>
<feature type="non-terminal residue" evidence="11">
    <location>
        <position position="1"/>
    </location>
</feature>
<dbReference type="GO" id="GO:0046872">
    <property type="term" value="F:metal ion binding"/>
    <property type="evidence" value="ECO:0007669"/>
    <property type="project" value="UniProtKB-UniRule"/>
</dbReference>
<protein>
    <recommendedName>
        <fullName evidence="10">CFEM domain-containing protein</fullName>
    </recommendedName>
</protein>
<keyword evidence="9" id="KW-0479">Metal-binding</keyword>
<comment type="subcellular location">
    <subcellularLocation>
        <location evidence="1">Membrane</location>
        <topology evidence="1">Lipid-anchor</topology>
        <topology evidence="1">GPI-anchor</topology>
    </subcellularLocation>
    <subcellularLocation>
        <location evidence="2">Secreted</location>
    </subcellularLocation>
</comment>
<dbReference type="RefSeq" id="XP_033537189.1">
    <property type="nucleotide sequence ID" value="XM_033675794.1"/>
</dbReference>
<feature type="non-terminal residue" evidence="11">
    <location>
        <position position="77"/>
    </location>
</feature>
<name>A0A6G1GBU0_9PEZI</name>
<evidence type="ECO:0000256" key="7">
    <source>
        <dbReference type="ARBA" id="ARBA00023157"/>
    </source>
</evidence>
<keyword evidence="5" id="KW-0472">Membrane</keyword>
<evidence type="ECO:0000256" key="2">
    <source>
        <dbReference type="ARBA" id="ARBA00004613"/>
    </source>
</evidence>
<organism evidence="11">
    <name type="scientific">Eremomyces bilateralis CBS 781.70</name>
    <dbReference type="NCBI Taxonomy" id="1392243"/>
    <lineage>
        <taxon>Eukaryota</taxon>
        <taxon>Fungi</taxon>
        <taxon>Dikarya</taxon>
        <taxon>Ascomycota</taxon>
        <taxon>Pezizomycotina</taxon>
        <taxon>Dothideomycetes</taxon>
        <taxon>Dothideomycetes incertae sedis</taxon>
        <taxon>Eremomycetales</taxon>
        <taxon>Eremomycetaceae</taxon>
        <taxon>Eremomyces</taxon>
    </lineage>
</organism>
<keyword evidence="6" id="KW-0732">Signal</keyword>
<reference evidence="13" key="2">
    <citation type="submission" date="2020-04" db="EMBL/GenBank/DDBJ databases">
        <authorList>
            <consortium name="NCBI Genome Project"/>
        </authorList>
    </citation>
    <scope>NUCLEOTIDE SEQUENCE</scope>
    <source>
        <strain evidence="13">CBS 781.70</strain>
    </source>
</reference>
<dbReference type="PROSITE" id="PS52012">
    <property type="entry name" value="CFEM"/>
    <property type="match status" value="1"/>
</dbReference>
<evidence type="ECO:0000313" key="13">
    <source>
        <dbReference type="RefSeq" id="XP_033537189.1"/>
    </source>
</evidence>
<dbReference type="InterPro" id="IPR008427">
    <property type="entry name" value="Extracellular_membr_CFEM_dom"/>
</dbReference>
<evidence type="ECO:0000256" key="6">
    <source>
        <dbReference type="ARBA" id="ARBA00022729"/>
    </source>
</evidence>
<dbReference type="AlphaFoldDB" id="A0A6G1GBU0"/>
<dbReference type="GO" id="GO:0098552">
    <property type="term" value="C:side of membrane"/>
    <property type="evidence" value="ECO:0007669"/>
    <property type="project" value="UniProtKB-KW"/>
</dbReference>
<reference evidence="11 13" key="1">
    <citation type="submission" date="2020-01" db="EMBL/GenBank/DDBJ databases">
        <authorList>
            <consortium name="DOE Joint Genome Institute"/>
            <person name="Haridas S."/>
            <person name="Albert R."/>
            <person name="Binder M."/>
            <person name="Bloem J."/>
            <person name="Labutti K."/>
            <person name="Salamov A."/>
            <person name="Andreopoulos B."/>
            <person name="Baker S.E."/>
            <person name="Barry K."/>
            <person name="Bills G."/>
            <person name="Bluhm B.H."/>
            <person name="Cannon C."/>
            <person name="Castanera R."/>
            <person name="Culley D.E."/>
            <person name="Daum C."/>
            <person name="Ezra D."/>
            <person name="Gonzalez J.B."/>
            <person name="Henrissat B."/>
            <person name="Kuo A."/>
            <person name="Liang C."/>
            <person name="Lipzen A."/>
            <person name="Lutzoni F."/>
            <person name="Magnuson J."/>
            <person name="Mondo S."/>
            <person name="Nolan M."/>
            <person name="Ohm R."/>
            <person name="Pangilinan J."/>
            <person name="Park H.-J."/>
            <person name="Ramirez L."/>
            <person name="Alfaro M."/>
            <person name="Sun H."/>
            <person name="Tritt A."/>
            <person name="Yoshinaga Y."/>
            <person name="Zwiers L.-H."/>
            <person name="Turgeon B.G."/>
            <person name="Goodwin S.B."/>
            <person name="Spatafora J.W."/>
            <person name="Crous P.W."/>
            <person name="Grigoriev I.V."/>
        </authorList>
    </citation>
    <scope>NUCLEOTIDE SEQUENCE</scope>
    <source>
        <strain evidence="11 13">CBS 781.70</strain>
    </source>
</reference>
<keyword evidence="12" id="KW-1185">Reference proteome</keyword>
<evidence type="ECO:0000256" key="8">
    <source>
        <dbReference type="ARBA" id="ARBA00023288"/>
    </source>
</evidence>